<comment type="subcellular location">
    <subcellularLocation>
        <location evidence="1">Cell inner membrane</location>
        <topology evidence="1">Single-pass membrane protein</topology>
        <orientation evidence="1">Periplasmic side</orientation>
    </subcellularLocation>
</comment>
<dbReference type="Pfam" id="PF04389">
    <property type="entry name" value="Peptidase_M28"/>
    <property type="match status" value="1"/>
</dbReference>
<evidence type="ECO:0000256" key="4">
    <source>
        <dbReference type="ARBA" id="ARBA00022475"/>
    </source>
</evidence>
<dbReference type="InterPro" id="IPR051045">
    <property type="entry name" value="TonB-dependent_transducer"/>
</dbReference>
<reference evidence="11" key="2">
    <citation type="journal article" date="2021" name="PeerJ">
        <title>Extensive microbial diversity within the chicken gut microbiome revealed by metagenomics and culture.</title>
        <authorList>
            <person name="Gilroy R."/>
            <person name="Ravi A."/>
            <person name="Getino M."/>
            <person name="Pursley I."/>
            <person name="Horton D.L."/>
            <person name="Alikhan N.F."/>
            <person name="Baker D."/>
            <person name="Gharbi K."/>
            <person name="Hall N."/>
            <person name="Watson M."/>
            <person name="Adriaenssens E.M."/>
            <person name="Foster-Nyarko E."/>
            <person name="Jarju S."/>
            <person name="Secka A."/>
            <person name="Antonio M."/>
            <person name="Oren A."/>
            <person name="Chaudhuri R.R."/>
            <person name="La Ragione R."/>
            <person name="Hildebrand F."/>
            <person name="Pallen M.J."/>
        </authorList>
    </citation>
    <scope>NUCLEOTIDE SEQUENCE</scope>
    <source>
        <strain evidence="11">B1-3475</strain>
    </source>
</reference>
<name>A0A9D9HK95_9BACT</name>
<dbReference type="PANTHER" id="PTHR33446:SF2">
    <property type="entry name" value="PROTEIN TONB"/>
    <property type="match status" value="1"/>
</dbReference>
<dbReference type="PROSITE" id="PS52015">
    <property type="entry name" value="TONB_CTD"/>
    <property type="match status" value="1"/>
</dbReference>
<keyword evidence="9" id="KW-0472">Membrane</keyword>
<dbReference type="GO" id="GO:0055085">
    <property type="term" value="P:transmembrane transport"/>
    <property type="evidence" value="ECO:0007669"/>
    <property type="project" value="InterPro"/>
</dbReference>
<dbReference type="Pfam" id="PF03544">
    <property type="entry name" value="TonB_C"/>
    <property type="match status" value="1"/>
</dbReference>
<dbReference type="GO" id="GO:0015031">
    <property type="term" value="P:protein transport"/>
    <property type="evidence" value="ECO:0007669"/>
    <property type="project" value="UniProtKB-KW"/>
</dbReference>
<reference evidence="11" key="1">
    <citation type="submission" date="2020-10" db="EMBL/GenBank/DDBJ databases">
        <authorList>
            <person name="Gilroy R."/>
        </authorList>
    </citation>
    <scope>NUCLEOTIDE SEQUENCE</scope>
    <source>
        <strain evidence="11">B1-3475</strain>
    </source>
</reference>
<evidence type="ECO:0000256" key="1">
    <source>
        <dbReference type="ARBA" id="ARBA00004383"/>
    </source>
</evidence>
<keyword evidence="4" id="KW-1003">Cell membrane</keyword>
<dbReference type="Gene3D" id="3.30.1150.10">
    <property type="match status" value="1"/>
</dbReference>
<evidence type="ECO:0000259" key="10">
    <source>
        <dbReference type="PROSITE" id="PS52015"/>
    </source>
</evidence>
<evidence type="ECO:0000256" key="7">
    <source>
        <dbReference type="ARBA" id="ARBA00022927"/>
    </source>
</evidence>
<dbReference type="NCBIfam" id="TIGR01352">
    <property type="entry name" value="tonB_Cterm"/>
    <property type="match status" value="1"/>
</dbReference>
<dbReference type="InterPro" id="IPR006260">
    <property type="entry name" value="TonB/TolA_C"/>
</dbReference>
<evidence type="ECO:0000256" key="9">
    <source>
        <dbReference type="ARBA" id="ARBA00023136"/>
    </source>
</evidence>
<dbReference type="GO" id="GO:0031992">
    <property type="term" value="F:energy transducer activity"/>
    <property type="evidence" value="ECO:0007669"/>
    <property type="project" value="TreeGrafter"/>
</dbReference>
<keyword evidence="5" id="KW-0997">Cell inner membrane</keyword>
<feature type="domain" description="TonB C-terminal" evidence="10">
    <location>
        <begin position="356"/>
        <end position="452"/>
    </location>
</feature>
<sequence length="461" mass="51417">MKTYCRSDLKFVLAFALILFPCILSAQYKDARGYSDLYDSETVTAFKEHVGFLSAASLEGRKAGSEGEKEAAGYVYSCLKEYGVEMLSPAEGEVFGISRAGADTLESRNVTGFVQGYDSVLKDRYIVVGARLDNLGTNSMSVDGRPVEQIYYGANGNASGLAMMLELAKKVSLNSILFRRSVIFIAFGASTETYAGAWYFLNRSFSDADKIDAMIDLDMLGTGDRGFYAYTASNPDLNTIISSVSKDLQPVLPEVVSSEIYPSDNRAFYSAQIPSVMFTTGKYPEHNTPKDTWSIIDFGMMERELEYIYNFTEALANTGLELSFDGSIRQNTRPEQEDVYAYYDCDQRPMFLNSTDPRQFLEKWVYQYLRYPKEAVKDGIQGKVTVDFIIEKDGSVSDVRVVRSADPLLDEEAVRVISASPKWRPGRVNGVKVRTSMSIPVEFRLERKGGFGINGRPIGKK</sequence>
<dbReference type="PANTHER" id="PTHR33446">
    <property type="entry name" value="PROTEIN TONB-RELATED"/>
    <property type="match status" value="1"/>
</dbReference>
<evidence type="ECO:0000313" key="12">
    <source>
        <dbReference type="Proteomes" id="UP000823617"/>
    </source>
</evidence>
<proteinExistence type="inferred from homology"/>
<dbReference type="AlphaFoldDB" id="A0A9D9HK95"/>
<evidence type="ECO:0000256" key="3">
    <source>
        <dbReference type="ARBA" id="ARBA00022448"/>
    </source>
</evidence>
<evidence type="ECO:0000256" key="5">
    <source>
        <dbReference type="ARBA" id="ARBA00022519"/>
    </source>
</evidence>
<accession>A0A9D9HK95</accession>
<comment type="similarity">
    <text evidence="2">Belongs to the TonB family.</text>
</comment>
<dbReference type="EMBL" id="JADIMK010000029">
    <property type="protein sequence ID" value="MBO8455376.1"/>
    <property type="molecule type" value="Genomic_DNA"/>
</dbReference>
<dbReference type="SUPFAM" id="SSF53187">
    <property type="entry name" value="Zn-dependent exopeptidases"/>
    <property type="match status" value="1"/>
</dbReference>
<dbReference type="Gene3D" id="3.40.630.10">
    <property type="entry name" value="Zn peptidases"/>
    <property type="match status" value="1"/>
</dbReference>
<keyword evidence="3" id="KW-0813">Transport</keyword>
<evidence type="ECO:0000256" key="6">
    <source>
        <dbReference type="ARBA" id="ARBA00022692"/>
    </source>
</evidence>
<dbReference type="SUPFAM" id="SSF74653">
    <property type="entry name" value="TolA/TonB C-terminal domain"/>
    <property type="match status" value="1"/>
</dbReference>
<keyword evidence="7" id="KW-0653">Protein transport</keyword>
<dbReference type="InterPro" id="IPR037682">
    <property type="entry name" value="TonB_C"/>
</dbReference>
<dbReference type="Proteomes" id="UP000823617">
    <property type="component" value="Unassembled WGS sequence"/>
</dbReference>
<evidence type="ECO:0000256" key="8">
    <source>
        <dbReference type="ARBA" id="ARBA00022989"/>
    </source>
</evidence>
<keyword evidence="6" id="KW-0812">Transmembrane</keyword>
<protein>
    <submittedName>
        <fullName evidence="11">TonB family protein</fullName>
    </submittedName>
</protein>
<evidence type="ECO:0000256" key="2">
    <source>
        <dbReference type="ARBA" id="ARBA00006555"/>
    </source>
</evidence>
<comment type="caution">
    <text evidence="11">The sequence shown here is derived from an EMBL/GenBank/DDBJ whole genome shotgun (WGS) entry which is preliminary data.</text>
</comment>
<dbReference type="InterPro" id="IPR007484">
    <property type="entry name" value="Peptidase_M28"/>
</dbReference>
<evidence type="ECO:0000313" key="11">
    <source>
        <dbReference type="EMBL" id="MBO8455376.1"/>
    </source>
</evidence>
<keyword evidence="8" id="KW-1133">Transmembrane helix</keyword>
<organism evidence="11 12">
    <name type="scientific">Candidatus Cryptobacteroides intestinigallinarum</name>
    <dbReference type="NCBI Taxonomy" id="2840767"/>
    <lineage>
        <taxon>Bacteria</taxon>
        <taxon>Pseudomonadati</taxon>
        <taxon>Bacteroidota</taxon>
        <taxon>Bacteroidia</taxon>
        <taxon>Bacteroidales</taxon>
        <taxon>Candidatus Cryptobacteroides</taxon>
    </lineage>
</organism>
<gene>
    <name evidence="11" type="ORF">IAC08_03090</name>
</gene>
<dbReference type="GO" id="GO:0098797">
    <property type="term" value="C:plasma membrane protein complex"/>
    <property type="evidence" value="ECO:0007669"/>
    <property type="project" value="TreeGrafter"/>
</dbReference>